<protein>
    <submittedName>
        <fullName evidence="2">HNH endonuclease</fullName>
    </submittedName>
</protein>
<dbReference type="Pfam" id="PF13392">
    <property type="entry name" value="HNH_3"/>
    <property type="match status" value="1"/>
</dbReference>
<dbReference type="InterPro" id="IPR003615">
    <property type="entry name" value="HNH_nuc"/>
</dbReference>
<dbReference type="AlphaFoldDB" id="A0A4Q0LP75"/>
<dbReference type="Gene3D" id="3.90.75.20">
    <property type="match status" value="1"/>
</dbReference>
<evidence type="ECO:0000313" key="3">
    <source>
        <dbReference type="Proteomes" id="UP000289808"/>
    </source>
</evidence>
<keyword evidence="2" id="KW-0540">Nuclease</keyword>
<feature type="domain" description="HNH nuclease" evidence="1">
    <location>
        <begin position="72"/>
        <end position="114"/>
    </location>
</feature>
<sequence length="148" mass="17092">MHLMTIRRSDGTFVKGSIPWNKGLHIDLSNGKGQFKKGTIPPQHHEVGYIAHHKDGYSFIKVAEPKKWQLYQRYVWEKAHRTKLSKDQIVIFLDGNKENFDPDNLAVVTRKELMILNHEKMLTADKDLSKTGVLVAKLKMKIKEKENG</sequence>
<keyword evidence="2" id="KW-0255">Endonuclease</keyword>
<dbReference type="InterPro" id="IPR044925">
    <property type="entry name" value="His-Me_finger_sf"/>
</dbReference>
<dbReference type="GO" id="GO:0004519">
    <property type="term" value="F:endonuclease activity"/>
    <property type="evidence" value="ECO:0007669"/>
    <property type="project" value="UniProtKB-KW"/>
</dbReference>
<gene>
    <name evidence="2" type="ORF">ERD32_06015</name>
</gene>
<keyword evidence="2" id="KW-0378">Hydrolase</keyword>
<organism evidence="2 3">
    <name type="scientific">Lactobacillus crispatus</name>
    <dbReference type="NCBI Taxonomy" id="47770"/>
    <lineage>
        <taxon>Bacteria</taxon>
        <taxon>Bacillati</taxon>
        <taxon>Bacillota</taxon>
        <taxon>Bacilli</taxon>
        <taxon>Lactobacillales</taxon>
        <taxon>Lactobacillaceae</taxon>
        <taxon>Lactobacillus</taxon>
    </lineage>
</organism>
<evidence type="ECO:0000313" key="2">
    <source>
        <dbReference type="EMBL" id="RXF57675.1"/>
    </source>
</evidence>
<dbReference type="RefSeq" id="WP_005722154.1">
    <property type="nucleotide sequence ID" value="NZ_CP118077.1"/>
</dbReference>
<proteinExistence type="predicted"/>
<comment type="caution">
    <text evidence="2">The sequence shown here is derived from an EMBL/GenBank/DDBJ whole genome shotgun (WGS) entry which is preliminary data.</text>
</comment>
<name>A0A4Q0LP75_9LACO</name>
<evidence type="ECO:0000259" key="1">
    <source>
        <dbReference type="Pfam" id="PF13392"/>
    </source>
</evidence>
<dbReference type="Proteomes" id="UP000289808">
    <property type="component" value="Unassembled WGS sequence"/>
</dbReference>
<dbReference type="SUPFAM" id="SSF54060">
    <property type="entry name" value="His-Me finger endonucleases"/>
    <property type="match status" value="1"/>
</dbReference>
<reference evidence="2 3" key="1">
    <citation type="submission" date="2019-01" db="EMBL/GenBank/DDBJ databases">
        <title>The genome sequence of Lactobacillus crispatus L49.</title>
        <authorList>
            <person name="Zhong J."/>
            <person name="Zhang J."/>
        </authorList>
    </citation>
    <scope>NUCLEOTIDE SEQUENCE [LARGE SCALE GENOMIC DNA]</scope>
    <source>
        <strain evidence="2 3">L49</strain>
    </source>
</reference>
<accession>A0A4Q0LP75</accession>
<dbReference type="EMBL" id="SCLX01000029">
    <property type="protein sequence ID" value="RXF57675.1"/>
    <property type="molecule type" value="Genomic_DNA"/>
</dbReference>